<sequence>MNTGVSQNDAVSRESEAAMRGKYGRRLAGVAVLVFGCLVAISALPTVVAAGTLGTLSLREAAPRPAADPQPASALIWSPEVLSGGDRERYLKIFAAQKRADWKKADKIAATLSDKRLMPYVLQERYLNPRAKAKYAELKAWMASYSSVPGANKIYALAMKKKPRKAAAPERPTAQRFRQPAHAIYSVDDGADVVNSERFAKVDARIREMVRDEKAADALNYLKSTSARLALTDIEYDKVMERIACSFFIENDNERAYKVANEISDRHARQVPLADWYAGLAAWRMEHYADAARHFERLARSDTVADWSKAAGSFWAARAYLANRQPARVAEMLEAAADTGATFYGLLATRQLGREPRITWVEPKLDRTAYEALIADPAVARAVALAQINRRDLAEQELVRAHGWLDPALDGALIALASTFDLSAVELQVASAANLPPLRPRNGEIAINAGLFPVPDYRPADGFRVDRALFFAFMRQESKFRPDLTSPAGARGLMQIMPGTASHISRDTTLASANKDKLFDPSYNLTLAQQYLETLMNSAEPRGNLFMLTTAYNGGPGNLSRWLDSINFKGDPFLFIESIPAPETRGYIERVLTNFWIYRSRLGQPLHSLDATASGDWPVYDTAESQGGSLSLR</sequence>
<evidence type="ECO:0000313" key="6">
    <source>
        <dbReference type="EMBL" id="KAB7739899.1"/>
    </source>
</evidence>
<comment type="similarity">
    <text evidence="1">Belongs to the transglycosylase Slt family.</text>
</comment>
<dbReference type="SUPFAM" id="SSF48435">
    <property type="entry name" value="Bacterial muramidases"/>
    <property type="match status" value="1"/>
</dbReference>
<dbReference type="Gene3D" id="1.10.530.10">
    <property type="match status" value="1"/>
</dbReference>
<evidence type="ECO:0000256" key="1">
    <source>
        <dbReference type="ARBA" id="ARBA00007734"/>
    </source>
</evidence>
<keyword evidence="3" id="KW-0732">Signal</keyword>
<evidence type="ECO:0000256" key="3">
    <source>
        <dbReference type="ARBA" id="ARBA00022729"/>
    </source>
</evidence>
<dbReference type="CDD" id="cd13401">
    <property type="entry name" value="Slt70-like"/>
    <property type="match status" value="1"/>
</dbReference>
<dbReference type="InterPro" id="IPR008258">
    <property type="entry name" value="Transglycosylase_SLT_dom_1"/>
</dbReference>
<accession>A0A6N6VLR8</accession>
<keyword evidence="7" id="KW-1185">Reference proteome</keyword>
<evidence type="ECO:0000256" key="4">
    <source>
        <dbReference type="SAM" id="Phobius"/>
    </source>
</evidence>
<dbReference type="Pfam" id="PF01464">
    <property type="entry name" value="SLT"/>
    <property type="match status" value="1"/>
</dbReference>
<keyword evidence="4" id="KW-0812">Transmembrane</keyword>
<comment type="similarity">
    <text evidence="2">Belongs to the virb1 family.</text>
</comment>
<name>A0A6N6VLR8_9HYPH</name>
<dbReference type="InterPro" id="IPR023346">
    <property type="entry name" value="Lysozyme-like_dom_sf"/>
</dbReference>
<feature type="domain" description="Transglycosylase SLT" evidence="5">
    <location>
        <begin position="462"/>
        <end position="565"/>
    </location>
</feature>
<reference evidence="6 7" key="1">
    <citation type="submission" date="2019-09" db="EMBL/GenBank/DDBJ databases">
        <title>Parvibaculum sedimenti sp. nov., isolated from sediment.</title>
        <authorList>
            <person name="Wang Y."/>
        </authorList>
    </citation>
    <scope>NUCLEOTIDE SEQUENCE [LARGE SCALE GENOMIC DNA]</scope>
    <source>
        <strain evidence="6 7">HXT-9</strain>
    </source>
</reference>
<dbReference type="GO" id="GO:0004553">
    <property type="term" value="F:hydrolase activity, hydrolyzing O-glycosyl compounds"/>
    <property type="evidence" value="ECO:0007669"/>
    <property type="project" value="InterPro"/>
</dbReference>
<keyword evidence="4" id="KW-0472">Membrane</keyword>
<protein>
    <submittedName>
        <fullName evidence="6">Transglycosylase SLT domain-containing protein</fullName>
    </submittedName>
</protein>
<gene>
    <name evidence="6" type="ORF">F2P47_10345</name>
</gene>
<dbReference type="PANTHER" id="PTHR37423:SF2">
    <property type="entry name" value="MEMBRANE-BOUND LYTIC MUREIN TRANSGLYCOSYLASE C"/>
    <property type="match status" value="1"/>
</dbReference>
<dbReference type="GO" id="GO:0042597">
    <property type="term" value="C:periplasmic space"/>
    <property type="evidence" value="ECO:0007669"/>
    <property type="project" value="InterPro"/>
</dbReference>
<feature type="transmembrane region" description="Helical" evidence="4">
    <location>
        <begin position="27"/>
        <end position="50"/>
    </location>
</feature>
<comment type="caution">
    <text evidence="6">The sequence shown here is derived from an EMBL/GenBank/DDBJ whole genome shotgun (WGS) entry which is preliminary data.</text>
</comment>
<evidence type="ECO:0000313" key="7">
    <source>
        <dbReference type="Proteomes" id="UP000468901"/>
    </source>
</evidence>
<dbReference type="EMBL" id="WESC01000008">
    <property type="protein sequence ID" value="KAB7739899.1"/>
    <property type="molecule type" value="Genomic_DNA"/>
</dbReference>
<dbReference type="InterPro" id="IPR008939">
    <property type="entry name" value="Lytic_TGlycosylase_superhlx_U"/>
</dbReference>
<proteinExistence type="inferred from homology"/>
<dbReference type="Proteomes" id="UP000468901">
    <property type="component" value="Unassembled WGS sequence"/>
</dbReference>
<evidence type="ECO:0000259" key="5">
    <source>
        <dbReference type="Pfam" id="PF01464"/>
    </source>
</evidence>
<dbReference type="Gene3D" id="1.25.20.10">
    <property type="entry name" value="Bacterial muramidases"/>
    <property type="match status" value="1"/>
</dbReference>
<dbReference type="PANTHER" id="PTHR37423">
    <property type="entry name" value="SOLUBLE LYTIC MUREIN TRANSGLYCOSYLASE-RELATED"/>
    <property type="match status" value="1"/>
</dbReference>
<dbReference type="AlphaFoldDB" id="A0A6N6VLR8"/>
<evidence type="ECO:0000256" key="2">
    <source>
        <dbReference type="ARBA" id="ARBA00009387"/>
    </source>
</evidence>
<organism evidence="6 7">
    <name type="scientific">Parvibaculum sedimenti</name>
    <dbReference type="NCBI Taxonomy" id="2608632"/>
    <lineage>
        <taxon>Bacteria</taxon>
        <taxon>Pseudomonadati</taxon>
        <taxon>Pseudomonadota</taxon>
        <taxon>Alphaproteobacteria</taxon>
        <taxon>Hyphomicrobiales</taxon>
        <taxon>Parvibaculaceae</taxon>
        <taxon>Parvibaculum</taxon>
    </lineage>
</organism>
<keyword evidence="4" id="KW-1133">Transmembrane helix</keyword>
<dbReference type="SUPFAM" id="SSF53955">
    <property type="entry name" value="Lysozyme-like"/>
    <property type="match status" value="1"/>
</dbReference>